<organism evidence="1">
    <name type="scientific">hydrothermal vent metagenome</name>
    <dbReference type="NCBI Taxonomy" id="652676"/>
    <lineage>
        <taxon>unclassified sequences</taxon>
        <taxon>metagenomes</taxon>
        <taxon>ecological metagenomes</taxon>
    </lineage>
</organism>
<dbReference type="EMBL" id="UOFR01000038">
    <property type="protein sequence ID" value="VAW96412.1"/>
    <property type="molecule type" value="Genomic_DNA"/>
</dbReference>
<gene>
    <name evidence="1" type="ORF">MNBD_GAMMA21-1014</name>
</gene>
<accession>A0A3B1A999</accession>
<protein>
    <submittedName>
        <fullName evidence="1">Uncharacterized protein</fullName>
    </submittedName>
</protein>
<name>A0A3B1A999_9ZZZZ</name>
<dbReference type="AlphaFoldDB" id="A0A3B1A999"/>
<evidence type="ECO:0000313" key="1">
    <source>
        <dbReference type="EMBL" id="VAW96412.1"/>
    </source>
</evidence>
<proteinExistence type="predicted"/>
<sequence length="51" mass="6185">MFFIITIRKKNRFSTLKYTFTDSRTNNIEKNLQIVTCSQLRTCQKAYILHR</sequence>
<reference evidence="1" key="1">
    <citation type="submission" date="2018-06" db="EMBL/GenBank/DDBJ databases">
        <authorList>
            <person name="Zhirakovskaya E."/>
        </authorList>
    </citation>
    <scope>NUCLEOTIDE SEQUENCE</scope>
</reference>